<name>A0A0P7UNX9_SCLFO</name>
<gene>
    <name evidence="1" type="ORF">Z043_120635</name>
</gene>
<accession>A0A0P7UNX9</accession>
<dbReference type="EMBL" id="JARO02009767">
    <property type="protein sequence ID" value="KPP61286.1"/>
    <property type="molecule type" value="Genomic_DNA"/>
</dbReference>
<protein>
    <submittedName>
        <fullName evidence="1">Uncharacterized protein</fullName>
    </submittedName>
</protein>
<proteinExistence type="predicted"/>
<sequence>MGDLLSSDYVERHFDEDGRPAQTEVREAHVYFEGSFSGTSACPRVLMAEELDTLDTPETRNTPDTPETFSTLDTLDAPDTLDTAVLLNNFFYFSYAFKVIIAVVSGHLGTLQSFC</sequence>
<evidence type="ECO:0000313" key="2">
    <source>
        <dbReference type="Proteomes" id="UP000034805"/>
    </source>
</evidence>
<organism evidence="1 2">
    <name type="scientific">Scleropages formosus</name>
    <name type="common">Asian bonytongue</name>
    <name type="synonym">Osteoglossum formosum</name>
    <dbReference type="NCBI Taxonomy" id="113540"/>
    <lineage>
        <taxon>Eukaryota</taxon>
        <taxon>Metazoa</taxon>
        <taxon>Chordata</taxon>
        <taxon>Craniata</taxon>
        <taxon>Vertebrata</taxon>
        <taxon>Euteleostomi</taxon>
        <taxon>Actinopterygii</taxon>
        <taxon>Neopterygii</taxon>
        <taxon>Teleostei</taxon>
        <taxon>Osteoglossocephala</taxon>
        <taxon>Osteoglossomorpha</taxon>
        <taxon>Osteoglossiformes</taxon>
        <taxon>Osteoglossidae</taxon>
        <taxon>Scleropages</taxon>
    </lineage>
</organism>
<dbReference type="Proteomes" id="UP000034805">
    <property type="component" value="Unassembled WGS sequence"/>
</dbReference>
<evidence type="ECO:0000313" key="1">
    <source>
        <dbReference type="EMBL" id="KPP61286.1"/>
    </source>
</evidence>
<dbReference type="AlphaFoldDB" id="A0A0P7UNX9"/>
<comment type="caution">
    <text evidence="1">The sequence shown here is derived from an EMBL/GenBank/DDBJ whole genome shotgun (WGS) entry which is preliminary data.</text>
</comment>
<reference evidence="1 2" key="1">
    <citation type="submission" date="2015-08" db="EMBL/GenBank/DDBJ databases">
        <title>The genome of the Asian arowana (Scleropages formosus).</title>
        <authorList>
            <person name="Tan M.H."/>
            <person name="Gan H.M."/>
            <person name="Croft L.J."/>
            <person name="Austin C.M."/>
        </authorList>
    </citation>
    <scope>NUCLEOTIDE SEQUENCE [LARGE SCALE GENOMIC DNA]</scope>
    <source>
        <strain evidence="1">Aro1</strain>
    </source>
</reference>